<feature type="signal peptide" evidence="3">
    <location>
        <begin position="1"/>
        <end position="18"/>
    </location>
</feature>
<dbReference type="PROSITE" id="PS50076">
    <property type="entry name" value="DNAJ_2"/>
    <property type="match status" value="1"/>
</dbReference>
<evidence type="ECO:0000313" key="6">
    <source>
        <dbReference type="Proteomes" id="UP000719766"/>
    </source>
</evidence>
<feature type="domain" description="J" evidence="4">
    <location>
        <begin position="62"/>
        <end position="126"/>
    </location>
</feature>
<feature type="compositionally biased region" description="Basic and acidic residues" evidence="2">
    <location>
        <begin position="165"/>
        <end position="175"/>
    </location>
</feature>
<dbReference type="Proteomes" id="UP000719766">
    <property type="component" value="Unassembled WGS sequence"/>
</dbReference>
<dbReference type="CDD" id="cd06257">
    <property type="entry name" value="DnaJ"/>
    <property type="match status" value="1"/>
</dbReference>
<evidence type="ECO:0000256" key="2">
    <source>
        <dbReference type="SAM" id="MobiDB-lite"/>
    </source>
</evidence>
<dbReference type="Pfam" id="PF00226">
    <property type="entry name" value="DnaJ"/>
    <property type="match status" value="1"/>
</dbReference>
<evidence type="ECO:0000313" key="5">
    <source>
        <dbReference type="EMBL" id="KAG1797712.1"/>
    </source>
</evidence>
<sequence>MSVLVLLLQASIANMTTAARCTPGLASTSYKLPFMTSALRFKGHRNVRCFSSTCRRAAHLRDHYATLGVPITATKAQIKTHFYQLSKKYHPDVSQDSTARGKFHAVSEAYAVLVDDRKRREYDRSIRHASPSQPSSHHPQATTARPSNRSGSRNAWQNNARQHQHRDPKSSHAHDPNAAYDHPWEHARAGKYTYYKPPPGAHSRTSYTWSHTNPFSSPHVQRATGRMSAYPSPGTGPSDGSNESMAKEEPRPKRTQTDEDVAAAESVIGRVFAVSGLLTFMLVIAQFAGAPWGSAHA</sequence>
<gene>
    <name evidence="5" type="ORF">HD556DRAFT_235787</name>
</gene>
<evidence type="ECO:0000256" key="3">
    <source>
        <dbReference type="SAM" id="SignalP"/>
    </source>
</evidence>
<keyword evidence="3" id="KW-0732">Signal</keyword>
<name>A0A9P7DLC0_9AGAM</name>
<dbReference type="PANTHER" id="PTHR44145">
    <property type="entry name" value="DNAJ HOMOLOG SUBFAMILY A MEMBER 3, MITOCHONDRIAL"/>
    <property type="match status" value="1"/>
</dbReference>
<feature type="compositionally biased region" description="Low complexity" evidence="2">
    <location>
        <begin position="128"/>
        <end position="141"/>
    </location>
</feature>
<dbReference type="GeneID" id="64603741"/>
<dbReference type="InterPro" id="IPR036869">
    <property type="entry name" value="J_dom_sf"/>
</dbReference>
<feature type="chain" id="PRO_5040414828" description="J domain-containing protein" evidence="3">
    <location>
        <begin position="19"/>
        <end position="297"/>
    </location>
</feature>
<comment type="caution">
    <text evidence="5">The sequence shown here is derived from an EMBL/GenBank/DDBJ whole genome shotgun (WGS) entry which is preliminary data.</text>
</comment>
<dbReference type="InterPro" id="IPR018253">
    <property type="entry name" value="DnaJ_domain_CS"/>
</dbReference>
<feature type="compositionally biased region" description="Polar residues" evidence="2">
    <location>
        <begin position="142"/>
        <end position="161"/>
    </location>
</feature>
<feature type="region of interest" description="Disordered" evidence="2">
    <location>
        <begin position="124"/>
        <end position="181"/>
    </location>
</feature>
<reference evidence="5" key="1">
    <citation type="journal article" date="2020" name="New Phytol.">
        <title>Comparative genomics reveals dynamic genome evolution in host specialist ectomycorrhizal fungi.</title>
        <authorList>
            <person name="Lofgren L.A."/>
            <person name="Nguyen N.H."/>
            <person name="Vilgalys R."/>
            <person name="Ruytinx J."/>
            <person name="Liao H.L."/>
            <person name="Branco S."/>
            <person name="Kuo A."/>
            <person name="LaButti K."/>
            <person name="Lipzen A."/>
            <person name="Andreopoulos W."/>
            <person name="Pangilinan J."/>
            <person name="Riley R."/>
            <person name="Hundley H."/>
            <person name="Na H."/>
            <person name="Barry K."/>
            <person name="Grigoriev I.V."/>
            <person name="Stajich J.E."/>
            <person name="Kennedy P.G."/>
        </authorList>
    </citation>
    <scope>NUCLEOTIDE SEQUENCE</scope>
    <source>
        <strain evidence="5">S12</strain>
    </source>
</reference>
<evidence type="ECO:0000259" key="4">
    <source>
        <dbReference type="PROSITE" id="PS50076"/>
    </source>
</evidence>
<dbReference type="InterPro" id="IPR001623">
    <property type="entry name" value="DnaJ_domain"/>
</dbReference>
<evidence type="ECO:0000256" key="1">
    <source>
        <dbReference type="ARBA" id="ARBA00023186"/>
    </source>
</evidence>
<dbReference type="Gene3D" id="1.10.287.110">
    <property type="entry name" value="DnaJ domain"/>
    <property type="match status" value="1"/>
</dbReference>
<dbReference type="OrthoDB" id="445556at2759"/>
<feature type="compositionally biased region" description="Basic and acidic residues" evidence="2">
    <location>
        <begin position="245"/>
        <end position="257"/>
    </location>
</feature>
<feature type="region of interest" description="Disordered" evidence="2">
    <location>
        <begin position="212"/>
        <end position="260"/>
    </location>
</feature>
<dbReference type="SUPFAM" id="SSF46565">
    <property type="entry name" value="Chaperone J-domain"/>
    <property type="match status" value="1"/>
</dbReference>
<dbReference type="InterPro" id="IPR051938">
    <property type="entry name" value="Apopto_cytoskel_mod"/>
</dbReference>
<dbReference type="EMBL" id="JABBWE010000015">
    <property type="protein sequence ID" value="KAG1797712.1"/>
    <property type="molecule type" value="Genomic_DNA"/>
</dbReference>
<proteinExistence type="predicted"/>
<dbReference type="AlphaFoldDB" id="A0A9P7DLC0"/>
<organism evidence="5 6">
    <name type="scientific">Suillus plorans</name>
    <dbReference type="NCBI Taxonomy" id="116603"/>
    <lineage>
        <taxon>Eukaryota</taxon>
        <taxon>Fungi</taxon>
        <taxon>Dikarya</taxon>
        <taxon>Basidiomycota</taxon>
        <taxon>Agaricomycotina</taxon>
        <taxon>Agaricomycetes</taxon>
        <taxon>Agaricomycetidae</taxon>
        <taxon>Boletales</taxon>
        <taxon>Suillineae</taxon>
        <taxon>Suillaceae</taxon>
        <taxon>Suillus</taxon>
    </lineage>
</organism>
<dbReference type="RefSeq" id="XP_041162665.1">
    <property type="nucleotide sequence ID" value="XM_041309977.1"/>
</dbReference>
<protein>
    <recommendedName>
        <fullName evidence="4">J domain-containing protein</fullName>
    </recommendedName>
</protein>
<dbReference type="PANTHER" id="PTHR44145:SF3">
    <property type="entry name" value="DNAJ HOMOLOG SUBFAMILY A MEMBER 3, MITOCHONDRIAL"/>
    <property type="match status" value="1"/>
</dbReference>
<dbReference type="PROSITE" id="PS00636">
    <property type="entry name" value="DNAJ_1"/>
    <property type="match status" value="1"/>
</dbReference>
<accession>A0A9P7DLC0</accession>
<keyword evidence="1" id="KW-0143">Chaperone</keyword>
<dbReference type="SMART" id="SM00271">
    <property type="entry name" value="DnaJ"/>
    <property type="match status" value="1"/>
</dbReference>
<dbReference type="PRINTS" id="PR00625">
    <property type="entry name" value="JDOMAIN"/>
</dbReference>
<keyword evidence="6" id="KW-1185">Reference proteome</keyword>